<comment type="caution">
    <text evidence="2">The sequence shown here is derived from an EMBL/GenBank/DDBJ whole genome shotgun (WGS) entry which is preliminary data.</text>
</comment>
<name>A0A3D9L3G0_MARFU</name>
<feature type="signal peptide" evidence="1">
    <location>
        <begin position="1"/>
        <end position="18"/>
    </location>
</feature>
<dbReference type="InterPro" id="IPR013783">
    <property type="entry name" value="Ig-like_fold"/>
</dbReference>
<keyword evidence="3" id="KW-1185">Reference proteome</keyword>
<dbReference type="OrthoDB" id="826619at2"/>
<dbReference type="Gene3D" id="2.60.40.10">
    <property type="entry name" value="Immunoglobulins"/>
    <property type="match status" value="1"/>
</dbReference>
<proteinExistence type="predicted"/>
<organism evidence="2 3">
    <name type="scientific">Marinoscillum furvescens DSM 4134</name>
    <dbReference type="NCBI Taxonomy" id="1122208"/>
    <lineage>
        <taxon>Bacteria</taxon>
        <taxon>Pseudomonadati</taxon>
        <taxon>Bacteroidota</taxon>
        <taxon>Cytophagia</taxon>
        <taxon>Cytophagales</taxon>
        <taxon>Reichenbachiellaceae</taxon>
        <taxon>Marinoscillum</taxon>
    </lineage>
</organism>
<gene>
    <name evidence="2" type="ORF">C7460_10911</name>
</gene>
<reference evidence="2 3" key="1">
    <citation type="submission" date="2018-07" db="EMBL/GenBank/DDBJ databases">
        <title>Genomic Encyclopedia of Type Strains, Phase IV (KMG-IV): sequencing the most valuable type-strain genomes for metagenomic binning, comparative biology and taxonomic classification.</title>
        <authorList>
            <person name="Goeker M."/>
        </authorList>
    </citation>
    <scope>NUCLEOTIDE SEQUENCE [LARGE SCALE GENOMIC DNA]</scope>
    <source>
        <strain evidence="2 3">DSM 4134</strain>
    </source>
</reference>
<evidence type="ECO:0000256" key="1">
    <source>
        <dbReference type="SAM" id="SignalP"/>
    </source>
</evidence>
<accession>A0A3D9L3G0</accession>
<protein>
    <submittedName>
        <fullName evidence="2">Uncharacterized protein DUF1573</fullName>
    </submittedName>
</protein>
<evidence type="ECO:0000313" key="3">
    <source>
        <dbReference type="Proteomes" id="UP000256779"/>
    </source>
</evidence>
<sequence length="121" mass="13007">MKKISFILMLGIAVAAMAATAPISWKSTQLKLGQVKANVAIPLTFEFTNVSDKPVTVLEAKGSCGCTSVKFPQDAIAPGKSATITASFRSGKVGTFKKNIRIRTDQSEAYTYLYFTGEVVH</sequence>
<dbReference type="RefSeq" id="WP_115868127.1">
    <property type="nucleotide sequence ID" value="NZ_QREG01000009.1"/>
</dbReference>
<dbReference type="InterPro" id="IPR011467">
    <property type="entry name" value="DUF1573"/>
</dbReference>
<dbReference type="PANTHER" id="PTHR37833">
    <property type="entry name" value="LIPOPROTEIN-RELATED"/>
    <property type="match status" value="1"/>
</dbReference>
<feature type="chain" id="PRO_5017738826" evidence="1">
    <location>
        <begin position="19"/>
        <end position="121"/>
    </location>
</feature>
<dbReference type="AlphaFoldDB" id="A0A3D9L3G0"/>
<evidence type="ECO:0000313" key="2">
    <source>
        <dbReference type="EMBL" id="RED98820.1"/>
    </source>
</evidence>
<dbReference type="Pfam" id="PF07610">
    <property type="entry name" value="DUF1573"/>
    <property type="match status" value="1"/>
</dbReference>
<dbReference type="EMBL" id="QREG01000009">
    <property type="protein sequence ID" value="RED98820.1"/>
    <property type="molecule type" value="Genomic_DNA"/>
</dbReference>
<dbReference type="PANTHER" id="PTHR37833:SF1">
    <property type="entry name" value="SIGNAL PEPTIDE PROTEIN"/>
    <property type="match status" value="1"/>
</dbReference>
<keyword evidence="1" id="KW-0732">Signal</keyword>
<dbReference type="Proteomes" id="UP000256779">
    <property type="component" value="Unassembled WGS sequence"/>
</dbReference>